<evidence type="ECO:0000256" key="4">
    <source>
        <dbReference type="ARBA" id="ARBA00022989"/>
    </source>
</evidence>
<feature type="domain" description="ABC3 transporter permease C-terminal" evidence="7">
    <location>
        <begin position="687"/>
        <end position="794"/>
    </location>
</feature>
<evidence type="ECO:0000259" key="8">
    <source>
        <dbReference type="Pfam" id="PF12704"/>
    </source>
</evidence>
<dbReference type="EMBL" id="JBHSAS010000006">
    <property type="protein sequence ID" value="MFC4026510.1"/>
    <property type="molecule type" value="Genomic_DNA"/>
</dbReference>
<feature type="transmembrane region" description="Helical" evidence="6">
    <location>
        <begin position="338"/>
        <end position="355"/>
    </location>
</feature>
<evidence type="ECO:0000313" key="9">
    <source>
        <dbReference type="EMBL" id="MFC4026510.1"/>
    </source>
</evidence>
<feature type="transmembrane region" description="Helical" evidence="6">
    <location>
        <begin position="21"/>
        <end position="42"/>
    </location>
</feature>
<feature type="transmembrane region" description="Helical" evidence="6">
    <location>
        <begin position="422"/>
        <end position="446"/>
    </location>
</feature>
<evidence type="ECO:0000256" key="1">
    <source>
        <dbReference type="ARBA" id="ARBA00004651"/>
    </source>
</evidence>
<evidence type="ECO:0000256" key="5">
    <source>
        <dbReference type="ARBA" id="ARBA00023136"/>
    </source>
</evidence>
<dbReference type="RefSeq" id="WP_290236135.1">
    <property type="nucleotide sequence ID" value="NZ_JAUFPZ010000002.1"/>
</dbReference>
<keyword evidence="2" id="KW-1003">Cell membrane</keyword>
<dbReference type="InterPro" id="IPR003838">
    <property type="entry name" value="ABC3_permease_C"/>
</dbReference>
<proteinExistence type="predicted"/>
<feature type="domain" description="MacB-like periplasmic core" evidence="8">
    <location>
        <begin position="20"/>
        <end position="233"/>
    </location>
</feature>
<feature type="transmembrane region" description="Helical" evidence="6">
    <location>
        <begin position="681"/>
        <end position="705"/>
    </location>
</feature>
<feature type="domain" description="ABC3 transporter permease C-terminal" evidence="7">
    <location>
        <begin position="289"/>
        <end position="405"/>
    </location>
</feature>
<keyword evidence="5 6" id="KW-0472">Membrane</keyword>
<dbReference type="PANTHER" id="PTHR30572:SF18">
    <property type="entry name" value="ABC-TYPE MACROLIDE FAMILY EXPORT SYSTEM PERMEASE COMPONENT 2"/>
    <property type="match status" value="1"/>
</dbReference>
<feature type="transmembrane region" description="Helical" evidence="6">
    <location>
        <begin position="375"/>
        <end position="401"/>
    </location>
</feature>
<evidence type="ECO:0000256" key="3">
    <source>
        <dbReference type="ARBA" id="ARBA00022692"/>
    </source>
</evidence>
<evidence type="ECO:0000256" key="2">
    <source>
        <dbReference type="ARBA" id="ARBA00022475"/>
    </source>
</evidence>
<dbReference type="Pfam" id="PF12704">
    <property type="entry name" value="MacB_PCD"/>
    <property type="match status" value="1"/>
</dbReference>
<dbReference type="Pfam" id="PF02687">
    <property type="entry name" value="FtsX"/>
    <property type="match status" value="2"/>
</dbReference>
<dbReference type="PROSITE" id="PS51257">
    <property type="entry name" value="PROKAR_LIPOPROTEIN"/>
    <property type="match status" value="1"/>
</dbReference>
<keyword evidence="3 6" id="KW-0812">Transmembrane</keyword>
<dbReference type="InterPro" id="IPR025857">
    <property type="entry name" value="MacB_PCD"/>
</dbReference>
<feature type="transmembrane region" description="Helical" evidence="6">
    <location>
        <begin position="283"/>
        <end position="304"/>
    </location>
</feature>
<keyword evidence="10" id="KW-1185">Reference proteome</keyword>
<evidence type="ECO:0000256" key="6">
    <source>
        <dbReference type="SAM" id="Phobius"/>
    </source>
</evidence>
<name>A0ABV8H2Y2_9FLAO</name>
<organism evidence="9 10">
    <name type="scientific">Zunongwangia endophytica</name>
    <dbReference type="NCBI Taxonomy" id="1808945"/>
    <lineage>
        <taxon>Bacteria</taxon>
        <taxon>Pseudomonadati</taxon>
        <taxon>Bacteroidota</taxon>
        <taxon>Flavobacteriia</taxon>
        <taxon>Flavobacteriales</taxon>
        <taxon>Flavobacteriaceae</taxon>
        <taxon>Zunongwangia</taxon>
    </lineage>
</organism>
<evidence type="ECO:0000259" key="7">
    <source>
        <dbReference type="Pfam" id="PF02687"/>
    </source>
</evidence>
<feature type="transmembrane region" description="Helical" evidence="6">
    <location>
        <begin position="736"/>
        <end position="755"/>
    </location>
</feature>
<reference evidence="10" key="1">
    <citation type="journal article" date="2019" name="Int. J. Syst. Evol. Microbiol.">
        <title>The Global Catalogue of Microorganisms (GCM) 10K type strain sequencing project: providing services to taxonomists for standard genome sequencing and annotation.</title>
        <authorList>
            <consortium name="The Broad Institute Genomics Platform"/>
            <consortium name="The Broad Institute Genome Sequencing Center for Infectious Disease"/>
            <person name="Wu L."/>
            <person name="Ma J."/>
        </authorList>
    </citation>
    <scope>NUCLEOTIDE SEQUENCE [LARGE SCALE GENOMIC DNA]</scope>
    <source>
        <strain evidence="10">CECT 9128</strain>
    </source>
</reference>
<accession>A0ABV8H2Y2</accession>
<feature type="transmembrane region" description="Helical" evidence="6">
    <location>
        <begin position="770"/>
        <end position="790"/>
    </location>
</feature>
<evidence type="ECO:0000313" key="10">
    <source>
        <dbReference type="Proteomes" id="UP001595793"/>
    </source>
</evidence>
<comment type="subcellular location">
    <subcellularLocation>
        <location evidence="1">Cell membrane</location>
        <topology evidence="1">Multi-pass membrane protein</topology>
    </subcellularLocation>
</comment>
<keyword evidence="4 6" id="KW-1133">Transmembrane helix</keyword>
<gene>
    <name evidence="9" type="ORF">ACFOS1_03775</name>
</gene>
<comment type="caution">
    <text evidence="9">The sequence shown here is derived from an EMBL/GenBank/DDBJ whole genome shotgun (WGS) entry which is preliminary data.</text>
</comment>
<sequence>MIKNHIKIAWRNLLKNGTYSIINIVGLTIGLAACLAVTTVVIDESSYDRFWSKKDQVFRVNTIRTRDSQLQEKGDYALSGTGSALKDFPEVENITTIDIFEKNFSFRNLQGKGTKTTVVYTTPSFLDIFDVQITSGNPKKLIEGSSNILISEKLVAKYFNGNDPVGKIIKDLPTYNNTPNEYVITGVFKDIPENTHLNSEVIYLHRASTDALSKKQFGMFQTYYIHLKKGVDKCNFEAKFNDWYSDYTEAENPYKFSLQPLQDIYLKSDFAQNQKFKGSAKKLYILGGIAILLLIIACINYVNLTTARASHKMKENGVRKVLGAGKLQLIIQHLSESGLFFLIAGILSFLIYYLSLDGITSFIGHPLALTFTNSIWLFLSAFLMIFVLSIITGLYPALLISRISPIASLQKKFRKNATGNNLFIRKTLIVFQFSVSLIVLIAMIVVNQQVDLLKNKSVGFDSSNLLSINYTSWQNKGASFKNELLKSPFVEKASISSWLPSRGGGSMTKKIEDPANPDNEIEIWYIFADTDLAETLGLRLQKGRFLNTEYGKDAIDRSIDLSSDPTNSEPEKKSAIITLQAQKLLNIEELNVSNKEVEVTPVGVVSDFNNEDLRTSAKPIIIQADKNPDRGNLLVRIRPDSEAKVIAKINELWKEFYPNKLLEVSNVSQLLKEQYDAETKLLQFFSFFSALSLFLAALGVFGLIVQVTEQRVKEIGIRKVLGASVQSIVLLFSKDFLKTISIAIVIAIPIGWYAMQQWLQDYAHRIEIKWWVFGLAAMLVISIAMCTVGIQSAKKAIINPANSLKTE</sequence>
<dbReference type="InterPro" id="IPR050250">
    <property type="entry name" value="Macrolide_Exporter_MacB"/>
</dbReference>
<protein>
    <submittedName>
        <fullName evidence="9">FtsX-like permease family protein</fullName>
    </submittedName>
</protein>
<dbReference type="PANTHER" id="PTHR30572">
    <property type="entry name" value="MEMBRANE COMPONENT OF TRANSPORTER-RELATED"/>
    <property type="match status" value="1"/>
</dbReference>
<dbReference type="Proteomes" id="UP001595793">
    <property type="component" value="Unassembled WGS sequence"/>
</dbReference>